<name>A0ABQ2NLI8_9FLAO</name>
<keyword evidence="1" id="KW-1133">Transmembrane helix</keyword>
<dbReference type="Proteomes" id="UP000620064">
    <property type="component" value="Unassembled WGS sequence"/>
</dbReference>
<comment type="caution">
    <text evidence="2">The sequence shown here is derived from an EMBL/GenBank/DDBJ whole genome shotgun (WGS) entry which is preliminary data.</text>
</comment>
<dbReference type="EMBL" id="BMLV01000003">
    <property type="protein sequence ID" value="GGP04313.1"/>
    <property type="molecule type" value="Genomic_DNA"/>
</dbReference>
<proteinExistence type="predicted"/>
<reference evidence="3" key="1">
    <citation type="journal article" date="2019" name="Int. J. Syst. Evol. Microbiol.">
        <title>The Global Catalogue of Microorganisms (GCM) 10K type strain sequencing project: providing services to taxonomists for standard genome sequencing and annotation.</title>
        <authorList>
            <consortium name="The Broad Institute Genomics Platform"/>
            <consortium name="The Broad Institute Genome Sequencing Center for Infectious Disease"/>
            <person name="Wu L."/>
            <person name="Ma J."/>
        </authorList>
    </citation>
    <scope>NUCLEOTIDE SEQUENCE [LARGE SCALE GENOMIC DNA]</scope>
    <source>
        <strain evidence="3">CGMCC 1.7656</strain>
    </source>
</reference>
<evidence type="ECO:0000313" key="3">
    <source>
        <dbReference type="Proteomes" id="UP000620064"/>
    </source>
</evidence>
<gene>
    <name evidence="2" type="ORF">GCM10010992_15850</name>
</gene>
<organism evidence="2 3">
    <name type="scientific">Cloacibacterium rupense</name>
    <dbReference type="NCBI Taxonomy" id="517423"/>
    <lineage>
        <taxon>Bacteria</taxon>
        <taxon>Pseudomonadati</taxon>
        <taxon>Bacteroidota</taxon>
        <taxon>Flavobacteriia</taxon>
        <taxon>Flavobacteriales</taxon>
        <taxon>Weeksellaceae</taxon>
    </lineage>
</organism>
<feature type="transmembrane region" description="Helical" evidence="1">
    <location>
        <begin position="65"/>
        <end position="90"/>
    </location>
</feature>
<protein>
    <submittedName>
        <fullName evidence="2">Uncharacterized protein</fullName>
    </submittedName>
</protein>
<keyword evidence="1" id="KW-0812">Transmembrane</keyword>
<sequence length="94" mass="11098">MIVLLGAVAFFLILFVIKFSVILKQKFSKIYLTNKYKSFFDNQLDTYDEMITYRRMNLRLNQTDVTILFIAQVLIFIFLTGLAALILFYLNKIL</sequence>
<keyword evidence="3" id="KW-1185">Reference proteome</keyword>
<keyword evidence="1" id="KW-0472">Membrane</keyword>
<evidence type="ECO:0000313" key="2">
    <source>
        <dbReference type="EMBL" id="GGP04313.1"/>
    </source>
</evidence>
<accession>A0ABQ2NLI8</accession>
<evidence type="ECO:0000256" key="1">
    <source>
        <dbReference type="SAM" id="Phobius"/>
    </source>
</evidence>
<dbReference type="RefSeq" id="WP_188617573.1">
    <property type="nucleotide sequence ID" value="NZ_BMLV01000003.1"/>
</dbReference>